<reference evidence="1 2" key="1">
    <citation type="submission" date="2015-06" db="EMBL/GenBank/DDBJ databases">
        <title>Expansion of signal transduction pathways in fungi by whole-genome duplication.</title>
        <authorList>
            <consortium name="DOE Joint Genome Institute"/>
            <person name="Corrochano L.M."/>
            <person name="Kuo A."/>
            <person name="Marcet-Houben M."/>
            <person name="Polaino S."/>
            <person name="Salamov A."/>
            <person name="Villalobos J.M."/>
            <person name="Alvarez M.I."/>
            <person name="Avalos J."/>
            <person name="Benito E.P."/>
            <person name="Benoit I."/>
            <person name="Burger G."/>
            <person name="Camino L.P."/>
            <person name="Canovas D."/>
            <person name="Cerda-Olmedo E."/>
            <person name="Cheng J.-F."/>
            <person name="Dominguez A."/>
            <person name="Elias M."/>
            <person name="Eslava A.P."/>
            <person name="Glaser F."/>
            <person name="Grimwood J."/>
            <person name="Gutierrez G."/>
            <person name="Heitman J."/>
            <person name="Henrissat B."/>
            <person name="Iturriaga E.A."/>
            <person name="Lang B.F."/>
            <person name="Lavin J.L."/>
            <person name="Lee S."/>
            <person name="Li W."/>
            <person name="Lindquist E."/>
            <person name="Lopez-Garcia S."/>
            <person name="Luque E.M."/>
            <person name="Marcos A.T."/>
            <person name="Martin J."/>
            <person name="Mccluskey K."/>
            <person name="Medina H.R."/>
            <person name="Miralles-Duran A."/>
            <person name="Miyazaki A."/>
            <person name="Munoz-Torres E."/>
            <person name="Oguiza J.A."/>
            <person name="Ohm R."/>
            <person name="Olmedo M."/>
            <person name="Orejas M."/>
            <person name="Ortiz-Castellanos L."/>
            <person name="Pisabarro A.G."/>
            <person name="Rodriguez-Romero J."/>
            <person name="Ruiz-Herrera J."/>
            <person name="Ruiz-Vazquez R."/>
            <person name="Sanz C."/>
            <person name="Schackwitz W."/>
            <person name="Schmutz J."/>
            <person name="Shahriari M."/>
            <person name="Shelest E."/>
            <person name="Silva-Franco F."/>
            <person name="Soanes D."/>
            <person name="Syed K."/>
            <person name="Tagua V.G."/>
            <person name="Talbot N.J."/>
            <person name="Thon M."/>
            <person name="De Vries R.P."/>
            <person name="Wiebenga A."/>
            <person name="Yadav J.S."/>
            <person name="Braun E.L."/>
            <person name="Baker S."/>
            <person name="Garre V."/>
            <person name="Horwitz B."/>
            <person name="Torres-Martinez S."/>
            <person name="Idnurm A."/>
            <person name="Herrera-Estrella A."/>
            <person name="Gabaldon T."/>
            <person name="Grigoriev I.V."/>
        </authorList>
    </citation>
    <scope>NUCLEOTIDE SEQUENCE [LARGE SCALE GENOMIC DNA]</scope>
    <source>
        <strain evidence="1 2">CBS 277.49</strain>
    </source>
</reference>
<evidence type="ECO:0000313" key="2">
    <source>
        <dbReference type="Proteomes" id="UP000077051"/>
    </source>
</evidence>
<sequence>MAKSCTDCGLLLQVFVGGASLKGLTESDVMQVMNRCSIIKCSHVFKPQKQLGFCLLHFKDKTDAACFYHTYASKEIPICQSLGGLYVQEAVFNGVKATYDIASLQQRRYSISNTGCCCATATQSTTATNTWDPTAHHAHPQHIKTEPGIRHDIPDTNECMRSSLARLKREVIDDEKALKAKYEKIGLLERLIALS</sequence>
<name>A0A168P1M6_MUCCL</name>
<evidence type="ECO:0008006" key="3">
    <source>
        <dbReference type="Google" id="ProtNLM"/>
    </source>
</evidence>
<dbReference type="Proteomes" id="UP000077051">
    <property type="component" value="Unassembled WGS sequence"/>
</dbReference>
<organism evidence="1 2">
    <name type="scientific">Mucor lusitanicus CBS 277.49</name>
    <dbReference type="NCBI Taxonomy" id="747725"/>
    <lineage>
        <taxon>Eukaryota</taxon>
        <taxon>Fungi</taxon>
        <taxon>Fungi incertae sedis</taxon>
        <taxon>Mucoromycota</taxon>
        <taxon>Mucoromycotina</taxon>
        <taxon>Mucoromycetes</taxon>
        <taxon>Mucorales</taxon>
        <taxon>Mucorineae</taxon>
        <taxon>Mucoraceae</taxon>
        <taxon>Mucor</taxon>
    </lineage>
</organism>
<keyword evidence="2" id="KW-1185">Reference proteome</keyword>
<protein>
    <recommendedName>
        <fullName evidence="3">RRM domain-containing protein</fullName>
    </recommendedName>
</protein>
<gene>
    <name evidence="1" type="ORF">MUCCIDRAFT_160638</name>
</gene>
<dbReference type="VEuPathDB" id="FungiDB:MUCCIDRAFT_160638"/>
<dbReference type="EMBL" id="AMYB01000002">
    <property type="protein sequence ID" value="OAD07033.1"/>
    <property type="molecule type" value="Genomic_DNA"/>
</dbReference>
<accession>A0A168P1M6</accession>
<dbReference type="OrthoDB" id="10465461at2759"/>
<evidence type="ECO:0000313" key="1">
    <source>
        <dbReference type="EMBL" id="OAD07033.1"/>
    </source>
</evidence>
<dbReference type="AlphaFoldDB" id="A0A168P1M6"/>
<comment type="caution">
    <text evidence="1">The sequence shown here is derived from an EMBL/GenBank/DDBJ whole genome shotgun (WGS) entry which is preliminary data.</text>
</comment>
<proteinExistence type="predicted"/>